<evidence type="ECO:0000259" key="3">
    <source>
        <dbReference type="PROSITE" id="PS51352"/>
    </source>
</evidence>
<dbReference type="GO" id="GO:0016209">
    <property type="term" value="F:antioxidant activity"/>
    <property type="evidence" value="ECO:0007669"/>
    <property type="project" value="InterPro"/>
</dbReference>
<feature type="region of interest" description="Disordered" evidence="2">
    <location>
        <begin position="180"/>
        <end position="199"/>
    </location>
</feature>
<reference evidence="4" key="1">
    <citation type="submission" date="2020-02" db="EMBL/GenBank/DDBJ databases">
        <authorList>
            <person name="Meier V. D."/>
        </authorList>
    </citation>
    <scope>NUCLEOTIDE SEQUENCE</scope>
    <source>
        <strain evidence="4">AVDCRST_MAG11</strain>
    </source>
</reference>
<dbReference type="PANTHER" id="PTHR42852:SF17">
    <property type="entry name" value="THIOREDOXIN-LIKE PROTEIN HI_1115"/>
    <property type="match status" value="1"/>
</dbReference>
<evidence type="ECO:0000256" key="2">
    <source>
        <dbReference type="SAM" id="MobiDB-lite"/>
    </source>
</evidence>
<name>A0A6J4LD73_9BACT</name>
<dbReference type="Gene3D" id="3.40.30.10">
    <property type="entry name" value="Glutaredoxin"/>
    <property type="match status" value="1"/>
</dbReference>
<dbReference type="PROSITE" id="PS00194">
    <property type="entry name" value="THIOREDOXIN_1"/>
    <property type="match status" value="1"/>
</dbReference>
<protein>
    <submittedName>
        <fullName evidence="4">Cytochrome c-type biogenesis protein CcmG/DsbE, thiol:disulfide oxidoreductase</fullName>
    </submittedName>
</protein>
<keyword evidence="1" id="KW-0676">Redox-active center</keyword>
<dbReference type="CDD" id="cd02966">
    <property type="entry name" value="TlpA_like_family"/>
    <property type="match status" value="1"/>
</dbReference>
<feature type="non-terminal residue" evidence="4">
    <location>
        <position position="199"/>
    </location>
</feature>
<dbReference type="InterPro" id="IPR013766">
    <property type="entry name" value="Thioredoxin_domain"/>
</dbReference>
<dbReference type="InterPro" id="IPR050553">
    <property type="entry name" value="Thioredoxin_ResA/DsbE_sf"/>
</dbReference>
<dbReference type="AlphaFoldDB" id="A0A6J4LD73"/>
<dbReference type="SUPFAM" id="SSF52833">
    <property type="entry name" value="Thioredoxin-like"/>
    <property type="match status" value="1"/>
</dbReference>
<gene>
    <name evidence="4" type="ORF">AVDCRST_MAG11-2369</name>
</gene>
<dbReference type="InterPro" id="IPR000866">
    <property type="entry name" value="AhpC/TSA"/>
</dbReference>
<dbReference type="GO" id="GO:0016491">
    <property type="term" value="F:oxidoreductase activity"/>
    <property type="evidence" value="ECO:0007669"/>
    <property type="project" value="InterPro"/>
</dbReference>
<proteinExistence type="predicted"/>
<dbReference type="PANTHER" id="PTHR42852">
    <property type="entry name" value="THIOL:DISULFIDE INTERCHANGE PROTEIN DSBE"/>
    <property type="match status" value="1"/>
</dbReference>
<dbReference type="InterPro" id="IPR017937">
    <property type="entry name" value="Thioredoxin_CS"/>
</dbReference>
<dbReference type="Pfam" id="PF00578">
    <property type="entry name" value="AhpC-TSA"/>
    <property type="match status" value="1"/>
</dbReference>
<evidence type="ECO:0000313" key="4">
    <source>
        <dbReference type="EMBL" id="CAA9328645.1"/>
    </source>
</evidence>
<feature type="domain" description="Thioredoxin" evidence="3">
    <location>
        <begin position="35"/>
        <end position="179"/>
    </location>
</feature>
<dbReference type="PROSITE" id="PS51352">
    <property type="entry name" value="THIOREDOXIN_2"/>
    <property type="match status" value="1"/>
</dbReference>
<evidence type="ECO:0000256" key="1">
    <source>
        <dbReference type="ARBA" id="ARBA00023284"/>
    </source>
</evidence>
<accession>A0A6J4LD73</accession>
<sequence>MTARQQWMAVLAVVAVLAGGLWAATRFLGDELFPVSVGSPAPSFAARTLDARPVTKTLADYEGQVVLLNVWATWCEPCRAEMPSIQALHESYGSEKFRVVAVSVDAAGDEQKIRDFGRDYGLSFELLHDPSGEIQRRFQTTGVPESFVIGPDGIIRKKVIGAADWHSPANRALIERLAGGRGAADPAPPRALVHADAPA</sequence>
<dbReference type="EMBL" id="CADCTU010000537">
    <property type="protein sequence ID" value="CAA9328645.1"/>
    <property type="molecule type" value="Genomic_DNA"/>
</dbReference>
<organism evidence="4">
    <name type="scientific">uncultured Gemmatimonadaceae bacterium</name>
    <dbReference type="NCBI Taxonomy" id="246130"/>
    <lineage>
        <taxon>Bacteria</taxon>
        <taxon>Pseudomonadati</taxon>
        <taxon>Gemmatimonadota</taxon>
        <taxon>Gemmatimonadia</taxon>
        <taxon>Gemmatimonadales</taxon>
        <taxon>Gemmatimonadaceae</taxon>
        <taxon>environmental samples</taxon>
    </lineage>
</organism>
<dbReference type="InterPro" id="IPR036249">
    <property type="entry name" value="Thioredoxin-like_sf"/>
</dbReference>